<comment type="similarity">
    <text evidence="7">Belongs to the PpiD chaperone family.</text>
</comment>
<reference evidence="10 12" key="3">
    <citation type="journal article" date="2024" name="Syst. Appl. Microbiol.">
        <title>Helicobacter cappadocius sp. nov., from lizards: The first psychrotrophic Helicobacter species.</title>
        <authorList>
            <person name="Aydin F."/>
            <person name="Tarhane S."/>
            <person name="Karakaya E."/>
            <person name="Abay S."/>
            <person name="Kayman T."/>
            <person name="Guran O."/>
            <person name="Bozkurt E."/>
            <person name="Uzum N."/>
            <person name="Avci A."/>
            <person name="Olgun K."/>
            <person name="Jablonski D."/>
            <person name="Guran C."/>
            <person name="Burcin Saticioglu I."/>
        </authorList>
    </citation>
    <scope>NUCLEOTIDE SEQUENCE [LARGE SCALE GENOMIC DNA]</scope>
    <source>
        <strain evidence="10">Faydin-H75</strain>
        <strain evidence="12">faydin-H76</strain>
    </source>
</reference>
<sequence>MIEWMQKHRKYLVITIWISSIAFIVAGGIGWGQFNLSTSLFGDTVIKVGNIKISSQEFEQAYNNTYQTYAQALGGNIDPDEAKKMGLDKMAKQLATQILINQALVRNFALDLGLRVEDSEVIDEITKTDAFQNNGHFDEAIYKATLKENNYRPVDFEKNIREMLLLQKMTNLFPDTITPLELDAVSSAFKLQDKIELSILDADTLQPKITDSELKAYWEKNKDKYKTPSQYEVQYRFVDASTQNVSPKEAQSYYNENKSLYINDKGELESFEKIKTKVQKDIQLHKALSVATKEYLDLKKSNATEISKTITEGSNQYPPEIMQELQKSKTGQTLKPLEYKNGYIILKLISKKEPEIKTFEQAKIQAILDFTQTKKMELLKLEAQNKLSSFKGKDIGFVNVNFKGKIQGLDEKEVSTLIKEIFINQKKSNFVIINNKAILYRIKEQNFNNPIKDNSTMVAMTTNLKTQYLQKVLIDYLRQKYTIQRYQD</sequence>
<evidence type="ECO:0000256" key="5">
    <source>
        <dbReference type="ARBA" id="ARBA00023136"/>
    </source>
</evidence>
<dbReference type="Gene3D" id="1.10.4030.10">
    <property type="entry name" value="Porin chaperone SurA, peptide-binding domain"/>
    <property type="match status" value="1"/>
</dbReference>
<comment type="subcellular location">
    <subcellularLocation>
        <location evidence="1">Cell membrane</location>
        <topology evidence="1">Single-pass type II membrane protein</topology>
    </subcellularLocation>
</comment>
<evidence type="ECO:0000256" key="6">
    <source>
        <dbReference type="ARBA" id="ARBA00023186"/>
    </source>
</evidence>
<dbReference type="InterPro" id="IPR000297">
    <property type="entry name" value="PPIase_PpiC"/>
</dbReference>
<dbReference type="GO" id="GO:0003755">
    <property type="term" value="F:peptidyl-prolyl cis-trans isomerase activity"/>
    <property type="evidence" value="ECO:0007669"/>
    <property type="project" value="InterPro"/>
</dbReference>
<dbReference type="SUPFAM" id="SSF54534">
    <property type="entry name" value="FKBP-like"/>
    <property type="match status" value="1"/>
</dbReference>
<dbReference type="AlphaFoldDB" id="A0AA90PIA0"/>
<dbReference type="PANTHER" id="PTHR47529">
    <property type="entry name" value="PEPTIDYL-PROLYL CIS-TRANS ISOMERASE D"/>
    <property type="match status" value="1"/>
</dbReference>
<reference evidence="10" key="2">
    <citation type="submission" date="2023-07" db="EMBL/GenBank/DDBJ databases">
        <authorList>
            <person name="Aydin F."/>
            <person name="Tarhane S."/>
            <person name="Saticioglu I.B."/>
            <person name="Karakaya E."/>
            <person name="Abay S."/>
            <person name="Guran O."/>
            <person name="Bozkurt E."/>
            <person name="Uzum N."/>
            <person name="Olgun K."/>
            <person name="Jablonski D."/>
        </authorList>
    </citation>
    <scope>NUCLEOTIDE SEQUENCE</scope>
    <source>
        <strain evidence="10">Faydin-H75</strain>
    </source>
</reference>
<evidence type="ECO:0000259" key="9">
    <source>
        <dbReference type="Pfam" id="PF13145"/>
    </source>
</evidence>
<name>A0AA90PIA0_9HELI</name>
<evidence type="ECO:0000256" key="3">
    <source>
        <dbReference type="ARBA" id="ARBA00022692"/>
    </source>
</evidence>
<dbReference type="GO" id="GO:0005886">
    <property type="term" value="C:plasma membrane"/>
    <property type="evidence" value="ECO:0007669"/>
    <property type="project" value="UniProtKB-SubCell"/>
</dbReference>
<evidence type="ECO:0000256" key="1">
    <source>
        <dbReference type="ARBA" id="ARBA00004401"/>
    </source>
</evidence>
<keyword evidence="2" id="KW-1003">Cell membrane</keyword>
<dbReference type="InterPro" id="IPR027304">
    <property type="entry name" value="Trigger_fact/SurA_dom_sf"/>
</dbReference>
<evidence type="ECO:0000256" key="7">
    <source>
        <dbReference type="ARBA" id="ARBA00038408"/>
    </source>
</evidence>
<dbReference type="EMBL" id="JAUPEV010000005">
    <property type="protein sequence ID" value="MDO7253102.1"/>
    <property type="molecule type" value="Genomic_DNA"/>
</dbReference>
<proteinExistence type="inferred from homology"/>
<evidence type="ECO:0000256" key="2">
    <source>
        <dbReference type="ARBA" id="ARBA00022475"/>
    </source>
</evidence>
<dbReference type="Proteomes" id="UP001177258">
    <property type="component" value="Unassembled WGS sequence"/>
</dbReference>
<gene>
    <name evidence="10" type="ORF">Q5I04_04160</name>
    <name evidence="11" type="ORF">Q5I06_03105</name>
</gene>
<evidence type="ECO:0000313" key="13">
    <source>
        <dbReference type="Proteomes" id="UP001240777"/>
    </source>
</evidence>
<dbReference type="Pfam" id="PF13624">
    <property type="entry name" value="SurA_N_3"/>
    <property type="match status" value="1"/>
</dbReference>
<protein>
    <submittedName>
        <fullName evidence="11">SurA N-terminal domain-containing protein</fullName>
    </submittedName>
</protein>
<dbReference type="Proteomes" id="UP001240777">
    <property type="component" value="Unassembled WGS sequence"/>
</dbReference>
<organism evidence="11 12">
    <name type="scientific">Helicobacter cappadocius</name>
    <dbReference type="NCBI Taxonomy" id="3063998"/>
    <lineage>
        <taxon>Bacteria</taxon>
        <taxon>Pseudomonadati</taxon>
        <taxon>Campylobacterota</taxon>
        <taxon>Epsilonproteobacteria</taxon>
        <taxon>Campylobacterales</taxon>
        <taxon>Helicobacteraceae</taxon>
        <taxon>Helicobacter</taxon>
    </lineage>
</organism>
<accession>A0AA90PIA0</accession>
<keyword evidence="3 8" id="KW-0812">Transmembrane</keyword>
<evidence type="ECO:0000313" key="10">
    <source>
        <dbReference type="EMBL" id="MDO7253102.1"/>
    </source>
</evidence>
<dbReference type="EMBL" id="JAUYZK010000003">
    <property type="protein sequence ID" value="MDP2538772.1"/>
    <property type="molecule type" value="Genomic_DNA"/>
</dbReference>
<dbReference type="RefSeq" id="WP_305516947.1">
    <property type="nucleotide sequence ID" value="NZ_JAUPEV010000005.1"/>
</dbReference>
<dbReference type="SUPFAM" id="SSF109998">
    <property type="entry name" value="Triger factor/SurA peptide-binding domain-like"/>
    <property type="match status" value="1"/>
</dbReference>
<evidence type="ECO:0000256" key="4">
    <source>
        <dbReference type="ARBA" id="ARBA00022989"/>
    </source>
</evidence>
<keyword evidence="5 8" id="KW-0472">Membrane</keyword>
<keyword evidence="4 8" id="KW-1133">Transmembrane helix</keyword>
<evidence type="ECO:0000313" key="11">
    <source>
        <dbReference type="EMBL" id="MDP2538772.1"/>
    </source>
</evidence>
<evidence type="ECO:0000256" key="8">
    <source>
        <dbReference type="SAM" id="Phobius"/>
    </source>
</evidence>
<keyword evidence="13" id="KW-1185">Reference proteome</keyword>
<dbReference type="Pfam" id="PF13145">
    <property type="entry name" value="Rotamase_2"/>
    <property type="match status" value="1"/>
</dbReference>
<keyword evidence="6" id="KW-0143">Chaperone</keyword>
<feature type="domain" description="PpiC" evidence="9">
    <location>
        <begin position="245"/>
        <end position="363"/>
    </location>
</feature>
<comment type="caution">
    <text evidence="11">The sequence shown here is derived from an EMBL/GenBank/DDBJ whole genome shotgun (WGS) entry which is preliminary data.</text>
</comment>
<dbReference type="InterPro" id="IPR052029">
    <property type="entry name" value="PpiD_chaperone"/>
</dbReference>
<evidence type="ECO:0000313" key="12">
    <source>
        <dbReference type="Proteomes" id="UP001177258"/>
    </source>
</evidence>
<feature type="transmembrane region" description="Helical" evidence="8">
    <location>
        <begin position="12"/>
        <end position="31"/>
    </location>
</feature>
<reference evidence="11 13" key="1">
    <citation type="submission" date="2023-07" db="EMBL/GenBank/DDBJ databases">
        <title>Unpublished Manusciprt.</title>
        <authorList>
            <person name="Aydin F."/>
            <person name="Tarhane S."/>
            <person name="Saticioglu I.B."/>
            <person name="Karakaya E."/>
            <person name="Abay S."/>
            <person name="Guran O."/>
            <person name="Bozkurt E."/>
            <person name="Uzum N."/>
            <person name="Olgun K."/>
            <person name="Jablonski D."/>
        </authorList>
    </citation>
    <scope>NUCLEOTIDE SEQUENCE</scope>
    <source>
        <strain evidence="13">faydin-H75</strain>
        <strain evidence="11">Faydin-H76</strain>
    </source>
</reference>
<dbReference type="PANTHER" id="PTHR47529:SF1">
    <property type="entry name" value="PERIPLASMIC CHAPERONE PPID"/>
    <property type="match status" value="1"/>
</dbReference>